<keyword evidence="2 6" id="KW-0812">Transmembrane</keyword>
<dbReference type="GO" id="GO:0007009">
    <property type="term" value="P:plasma membrane organization"/>
    <property type="evidence" value="ECO:0007669"/>
    <property type="project" value="TreeGrafter"/>
</dbReference>
<reference evidence="9" key="1">
    <citation type="submission" date="2025-08" db="UniProtKB">
        <authorList>
            <consortium name="RefSeq"/>
        </authorList>
    </citation>
    <scope>IDENTIFICATION</scope>
    <source>
        <tissue evidence="9">Entire body</tissue>
    </source>
</reference>
<evidence type="ECO:0000313" key="8">
    <source>
        <dbReference type="Proteomes" id="UP000192223"/>
    </source>
</evidence>
<dbReference type="Proteomes" id="UP000192223">
    <property type="component" value="Unplaced"/>
</dbReference>
<evidence type="ECO:0000256" key="2">
    <source>
        <dbReference type="ARBA" id="ARBA00022692"/>
    </source>
</evidence>
<dbReference type="Gene3D" id="2.60.40.150">
    <property type="entry name" value="C2 domain"/>
    <property type="match status" value="3"/>
</dbReference>
<dbReference type="SMART" id="SM00239">
    <property type="entry name" value="C2"/>
    <property type="match status" value="3"/>
</dbReference>
<dbReference type="Pfam" id="PF22901">
    <property type="entry name" value="dsrm_Ferlin"/>
    <property type="match status" value="1"/>
</dbReference>
<dbReference type="InParanoid" id="A0A7F5R1P5"/>
<keyword evidence="8" id="KW-1185">Reference proteome</keyword>
<organism evidence="8 9">
    <name type="scientific">Agrilus planipennis</name>
    <name type="common">Emerald ash borer</name>
    <name type="synonym">Agrilus marcopoli</name>
    <dbReference type="NCBI Taxonomy" id="224129"/>
    <lineage>
        <taxon>Eukaryota</taxon>
        <taxon>Metazoa</taxon>
        <taxon>Ecdysozoa</taxon>
        <taxon>Arthropoda</taxon>
        <taxon>Hexapoda</taxon>
        <taxon>Insecta</taxon>
        <taxon>Pterygota</taxon>
        <taxon>Neoptera</taxon>
        <taxon>Endopterygota</taxon>
        <taxon>Coleoptera</taxon>
        <taxon>Polyphaga</taxon>
        <taxon>Elateriformia</taxon>
        <taxon>Buprestoidea</taxon>
        <taxon>Buprestidae</taxon>
        <taxon>Agrilinae</taxon>
        <taxon>Agrilus</taxon>
    </lineage>
</organism>
<dbReference type="InterPro" id="IPR037724">
    <property type="entry name" value="C2E_Ferlin"/>
</dbReference>
<feature type="transmembrane region" description="Helical" evidence="6">
    <location>
        <begin position="878"/>
        <end position="895"/>
    </location>
</feature>
<dbReference type="CTD" id="39016"/>
<dbReference type="PROSITE" id="PS50004">
    <property type="entry name" value="C2"/>
    <property type="match status" value="3"/>
</dbReference>
<dbReference type="InterPro" id="IPR037725">
    <property type="entry name" value="C2F_Ferlin"/>
</dbReference>
<dbReference type="PANTHER" id="PTHR12546:SF60">
    <property type="entry name" value="MISFIRE, ISOFORM F"/>
    <property type="match status" value="1"/>
</dbReference>
<dbReference type="GeneID" id="108735596"/>
<dbReference type="CDD" id="cd04037">
    <property type="entry name" value="C2E_Ferlin"/>
    <property type="match status" value="1"/>
</dbReference>
<dbReference type="GO" id="GO:0016020">
    <property type="term" value="C:membrane"/>
    <property type="evidence" value="ECO:0007669"/>
    <property type="project" value="UniProtKB-SubCell"/>
</dbReference>
<evidence type="ECO:0000256" key="5">
    <source>
        <dbReference type="ARBA" id="ARBA00023136"/>
    </source>
</evidence>
<dbReference type="Pfam" id="PF00168">
    <property type="entry name" value="C2"/>
    <property type="match status" value="3"/>
</dbReference>
<dbReference type="InterPro" id="IPR032362">
    <property type="entry name" value="Ferlin_C"/>
</dbReference>
<dbReference type="InterPro" id="IPR055072">
    <property type="entry name" value="Ferlin_DSRM"/>
</dbReference>
<dbReference type="PANTHER" id="PTHR12546">
    <property type="entry name" value="FER-1-LIKE"/>
    <property type="match status" value="1"/>
</dbReference>
<dbReference type="KEGG" id="apln:108735596"/>
<evidence type="ECO:0000256" key="1">
    <source>
        <dbReference type="ARBA" id="ARBA00004167"/>
    </source>
</evidence>
<dbReference type="AlphaFoldDB" id="A0A7F5R1P5"/>
<dbReference type="CDD" id="cd08374">
    <property type="entry name" value="C2F_Ferlin"/>
    <property type="match status" value="1"/>
</dbReference>
<keyword evidence="5 6" id="KW-0472">Membrane</keyword>
<sequence length="908" mass="105631">MHSARLMPVEGRGGLSNTYVVISVDHFSCKTRVIRADLNPIWNDSLVIEKLTLYGSKAGLKISPPPAIFEVFHLDDMLTFEENVLKARRFGRNNRIVEPIPPNILFKTTTQRVEICFWGVRKLKTMVIIKPKIIVGFGQLKLESQTLSNIRHTLNFSDPFVKGEVEISDNPELISPLVIKMFDVRSFGRLAYCGIHMNYIYPFLYMPMHVSERNKALKRKSVKDPVSKFSPNEAKTRSHGDKEPWYKVLFRILFSSENVNFKQSDLKRLMGKTKQPVKKARDVFEHENDWWSRYFASVEESSTEEECENNSENEIGVSEALSRIKVYTKELEAQLNFEKFQDTLTSFPMLKSKRTGDELVDSIRMTGLLKAAVKVYPWPLSDKDQYVTREGNLIENGVFQHYSSNQNVKFLVRVYIIKGVNLRPKEHIYTLDAYVVLTMGKQKINDIKNYIPKRSDPVFGRSFELHGEFPKDYLLKVSIWDHNFAERGRLIGETTIDLENRVYTRHRGRCGLSDEYIRHGPHKWRDQESPTQILSGLCQMYNLEPPEYFENYVRFASKEFYIDKYYPNVNIRNENLALIILRKWKCIPIIGCHLVPEHIETRSLYHPFVPGLEQGKLQMWVDIFPYSELPVPPKVDVTPRKPIHYELRVIIWNTMDVALREDDFFSGEKKSDIYVKGWLGNPKETQSTDVHYRSFNGEGNFNWRFIFNVNYLSAENVLVYHYQAGTVFREEVDYKVPCKLHLQVWDSDTFTADDFLGTLTLDLSRLPRGARTSKSCNIKMLSPDAPTLNLFKVKQTKGWWPFISEFKGEEEVTGKVEAEFELLSIGEAERYPAGRGRQPPQALPPPRRPASSFSFLRSPLYAIKQLLCREYRAKCFCFGLTLFSIFFIILFIYALPRAVMERIILGRH</sequence>
<proteinExistence type="predicted"/>
<dbReference type="Pfam" id="PF16165">
    <property type="entry name" value="Ferlin_C"/>
    <property type="match status" value="1"/>
</dbReference>
<feature type="domain" description="C2" evidence="7">
    <location>
        <begin position="392"/>
        <end position="511"/>
    </location>
</feature>
<keyword evidence="3" id="KW-0677">Repeat</keyword>
<dbReference type="InterPro" id="IPR000008">
    <property type="entry name" value="C2_dom"/>
</dbReference>
<accession>A0A7F5R1P5</accession>
<dbReference type="RefSeq" id="XP_025829047.1">
    <property type="nucleotide sequence ID" value="XM_025973262.1"/>
</dbReference>
<gene>
    <name evidence="9" type="primary">LOC108735596</name>
</gene>
<comment type="subcellular location">
    <subcellularLocation>
        <location evidence="1">Membrane</location>
        <topology evidence="1">Single-pass membrane protein</topology>
    </subcellularLocation>
</comment>
<feature type="domain" description="C2" evidence="7">
    <location>
        <begin position="1"/>
        <end position="117"/>
    </location>
</feature>
<evidence type="ECO:0000256" key="3">
    <source>
        <dbReference type="ARBA" id="ARBA00022737"/>
    </source>
</evidence>
<dbReference type="InterPro" id="IPR037721">
    <property type="entry name" value="Ferlin"/>
</dbReference>
<evidence type="ECO:0000313" key="9">
    <source>
        <dbReference type="RefSeq" id="XP_025829047.1"/>
    </source>
</evidence>
<dbReference type="OrthoDB" id="10059618at2759"/>
<dbReference type="InterPro" id="IPR035892">
    <property type="entry name" value="C2_domain_sf"/>
</dbReference>
<feature type="domain" description="C2" evidence="7">
    <location>
        <begin position="625"/>
        <end position="776"/>
    </location>
</feature>
<name>A0A7F5R1P5_AGRPL</name>
<dbReference type="SUPFAM" id="SSF49562">
    <property type="entry name" value="C2 domain (Calcium/lipid-binding domain, CaLB)"/>
    <property type="match status" value="3"/>
</dbReference>
<evidence type="ECO:0000256" key="4">
    <source>
        <dbReference type="ARBA" id="ARBA00022989"/>
    </source>
</evidence>
<evidence type="ECO:0000256" key="6">
    <source>
        <dbReference type="SAM" id="Phobius"/>
    </source>
</evidence>
<keyword evidence="4 6" id="KW-1133">Transmembrane helix</keyword>
<protein>
    <submittedName>
        <fullName evidence="9">Otoferlin</fullName>
    </submittedName>
</protein>
<evidence type="ECO:0000259" key="7">
    <source>
        <dbReference type="PROSITE" id="PS50004"/>
    </source>
</evidence>